<proteinExistence type="predicted"/>
<dbReference type="Proteomes" id="UP000886501">
    <property type="component" value="Unassembled WGS sequence"/>
</dbReference>
<reference evidence="1" key="1">
    <citation type="submission" date="2019-10" db="EMBL/GenBank/DDBJ databases">
        <authorList>
            <consortium name="DOE Joint Genome Institute"/>
            <person name="Kuo A."/>
            <person name="Miyauchi S."/>
            <person name="Kiss E."/>
            <person name="Drula E."/>
            <person name="Kohler A."/>
            <person name="Sanchez-Garcia M."/>
            <person name="Andreopoulos B."/>
            <person name="Barry K.W."/>
            <person name="Bonito G."/>
            <person name="Buee M."/>
            <person name="Carver A."/>
            <person name="Chen C."/>
            <person name="Cichocki N."/>
            <person name="Clum A."/>
            <person name="Culley D."/>
            <person name="Crous P.W."/>
            <person name="Fauchery L."/>
            <person name="Girlanda M."/>
            <person name="Hayes R."/>
            <person name="Keri Z."/>
            <person name="Labutti K."/>
            <person name="Lipzen A."/>
            <person name="Lombard V."/>
            <person name="Magnuson J."/>
            <person name="Maillard F."/>
            <person name="Morin E."/>
            <person name="Murat C."/>
            <person name="Nolan M."/>
            <person name="Ohm R."/>
            <person name="Pangilinan J."/>
            <person name="Pereira M."/>
            <person name="Perotto S."/>
            <person name="Peter M."/>
            <person name="Riley R."/>
            <person name="Sitrit Y."/>
            <person name="Stielow B."/>
            <person name="Szollosi G."/>
            <person name="Zifcakova L."/>
            <person name="Stursova M."/>
            <person name="Spatafora J.W."/>
            <person name="Tedersoo L."/>
            <person name="Vaario L.-M."/>
            <person name="Yamada A."/>
            <person name="Yan M."/>
            <person name="Wang P."/>
            <person name="Xu J."/>
            <person name="Bruns T."/>
            <person name="Baldrian P."/>
            <person name="Vilgalys R."/>
            <person name="Henrissat B."/>
            <person name="Grigoriev I.V."/>
            <person name="Hibbett D."/>
            <person name="Nagy L.G."/>
            <person name="Martin F.M."/>
        </authorList>
    </citation>
    <scope>NUCLEOTIDE SEQUENCE</scope>
    <source>
        <strain evidence="1">P2</strain>
    </source>
</reference>
<gene>
    <name evidence="1" type="ORF">BDM02DRAFT_860370</name>
</gene>
<dbReference type="EMBL" id="MU117976">
    <property type="protein sequence ID" value="KAF9651355.1"/>
    <property type="molecule type" value="Genomic_DNA"/>
</dbReference>
<name>A0ACB6ZNL7_THEGA</name>
<organism evidence="1 2">
    <name type="scientific">Thelephora ganbajun</name>
    <name type="common">Ganba fungus</name>
    <dbReference type="NCBI Taxonomy" id="370292"/>
    <lineage>
        <taxon>Eukaryota</taxon>
        <taxon>Fungi</taxon>
        <taxon>Dikarya</taxon>
        <taxon>Basidiomycota</taxon>
        <taxon>Agaricomycotina</taxon>
        <taxon>Agaricomycetes</taxon>
        <taxon>Thelephorales</taxon>
        <taxon>Thelephoraceae</taxon>
        <taxon>Thelephora</taxon>
    </lineage>
</organism>
<reference evidence="1" key="2">
    <citation type="journal article" date="2020" name="Nat. Commun.">
        <title>Large-scale genome sequencing of mycorrhizal fungi provides insights into the early evolution of symbiotic traits.</title>
        <authorList>
            <person name="Miyauchi S."/>
            <person name="Kiss E."/>
            <person name="Kuo A."/>
            <person name="Drula E."/>
            <person name="Kohler A."/>
            <person name="Sanchez-Garcia M."/>
            <person name="Morin E."/>
            <person name="Andreopoulos B."/>
            <person name="Barry K.W."/>
            <person name="Bonito G."/>
            <person name="Buee M."/>
            <person name="Carver A."/>
            <person name="Chen C."/>
            <person name="Cichocki N."/>
            <person name="Clum A."/>
            <person name="Culley D."/>
            <person name="Crous P.W."/>
            <person name="Fauchery L."/>
            <person name="Girlanda M."/>
            <person name="Hayes R.D."/>
            <person name="Keri Z."/>
            <person name="LaButti K."/>
            <person name="Lipzen A."/>
            <person name="Lombard V."/>
            <person name="Magnuson J."/>
            <person name="Maillard F."/>
            <person name="Murat C."/>
            <person name="Nolan M."/>
            <person name="Ohm R.A."/>
            <person name="Pangilinan J."/>
            <person name="Pereira M.F."/>
            <person name="Perotto S."/>
            <person name="Peter M."/>
            <person name="Pfister S."/>
            <person name="Riley R."/>
            <person name="Sitrit Y."/>
            <person name="Stielow J.B."/>
            <person name="Szollosi G."/>
            <person name="Zifcakova L."/>
            <person name="Stursova M."/>
            <person name="Spatafora J.W."/>
            <person name="Tedersoo L."/>
            <person name="Vaario L.M."/>
            <person name="Yamada A."/>
            <person name="Yan M."/>
            <person name="Wang P."/>
            <person name="Xu J."/>
            <person name="Bruns T."/>
            <person name="Baldrian P."/>
            <person name="Vilgalys R."/>
            <person name="Dunand C."/>
            <person name="Henrissat B."/>
            <person name="Grigoriev I.V."/>
            <person name="Hibbett D."/>
            <person name="Nagy L.G."/>
            <person name="Martin F.M."/>
        </authorList>
    </citation>
    <scope>NUCLEOTIDE SEQUENCE</scope>
    <source>
        <strain evidence="1">P2</strain>
    </source>
</reference>
<evidence type="ECO:0000313" key="1">
    <source>
        <dbReference type="EMBL" id="KAF9651355.1"/>
    </source>
</evidence>
<comment type="caution">
    <text evidence="1">The sequence shown here is derived from an EMBL/GenBank/DDBJ whole genome shotgun (WGS) entry which is preliminary data.</text>
</comment>
<keyword evidence="2" id="KW-1185">Reference proteome</keyword>
<sequence>MFGLSLVVTLLLSVPAFTQVITNANLLPGTWSTGSGAVTTGPGFCTPENTSFNYPKNTGVSVSFTADGFYELARYRFKGNATRHKCITGLLNWHHGTYTVDQTVNSVILTPFGDGYQQIQNTCEAITNFIENYNLTEKYREYRIFQDPVDGNKLHLFDEGGAPYAPMFYKSATPIMHPTKSLRNVSRPVGSGSVKHQKRNAGEMSSSPASVGLVVVALIVTLAGGVAGPLFL</sequence>
<evidence type="ECO:0000313" key="2">
    <source>
        <dbReference type="Proteomes" id="UP000886501"/>
    </source>
</evidence>
<protein>
    <submittedName>
        <fullName evidence="1">Uncharacterized protein</fullName>
    </submittedName>
</protein>
<accession>A0ACB6ZNL7</accession>